<dbReference type="AlphaFoldDB" id="J0WEP9"/>
<accession>J0WEP9</accession>
<dbReference type="HOGENOM" id="CLU_2603576_0_0_5"/>
<dbReference type="OrthoDB" id="8386875at2"/>
<dbReference type="Proteomes" id="UP000005732">
    <property type="component" value="Unassembled WGS sequence"/>
</dbReference>
<organism evidence="2">
    <name type="scientific">Rhizobium leguminosarum bv. trifolii WSM2297</name>
    <dbReference type="NCBI Taxonomy" id="754762"/>
    <lineage>
        <taxon>Bacteria</taxon>
        <taxon>Pseudomonadati</taxon>
        <taxon>Pseudomonadota</taxon>
        <taxon>Alphaproteobacteria</taxon>
        <taxon>Hyphomicrobiales</taxon>
        <taxon>Rhizobiaceae</taxon>
        <taxon>Rhizobium/Agrobacterium group</taxon>
        <taxon>Rhizobium</taxon>
    </lineage>
</organism>
<evidence type="ECO:0000313" key="1">
    <source>
        <dbReference type="EMBL" id="EJC84048.1"/>
    </source>
</evidence>
<dbReference type="EMBL" id="JH719393">
    <property type="protein sequence ID" value="EJC84361.1"/>
    <property type="molecule type" value="Genomic_DNA"/>
</dbReference>
<sequence>MTLGEEYVVNVLIFSRVRNDRDDPDAGFVTTDSDHRKLYRFALQYDMDGKSWATDVWAYSVKDAEERVAAMRRSLTMCGQLYGEVEG</sequence>
<proteinExistence type="predicted"/>
<protein>
    <submittedName>
        <fullName evidence="2">Uncharacterized protein</fullName>
    </submittedName>
</protein>
<dbReference type="EMBL" id="JH719393">
    <property type="protein sequence ID" value="EJC84048.1"/>
    <property type="molecule type" value="Genomic_DNA"/>
</dbReference>
<gene>
    <name evidence="1" type="ORF">Rleg4DRAFT_5839</name>
    <name evidence="2" type="ORF">Rleg4DRAFT_6184</name>
</gene>
<evidence type="ECO:0000313" key="2">
    <source>
        <dbReference type="EMBL" id="EJC84361.1"/>
    </source>
</evidence>
<reference evidence="2" key="1">
    <citation type="submission" date="2012-02" db="EMBL/GenBank/DDBJ databases">
        <title>Improved High-Quality Draft Sequence of Rhizobium leguminosarum bv. trifolii WSM2297.</title>
        <authorList>
            <consortium name="US DOE Joint Genome Institute"/>
            <person name="Lucas S."/>
            <person name="Han J."/>
            <person name="Lapidus A."/>
            <person name="Cheng J.-F."/>
            <person name="Goodwin L."/>
            <person name="Pitluck S."/>
            <person name="Peters L."/>
            <person name="Ovchinnikova G."/>
            <person name="Zhang X."/>
            <person name="Detter J.C."/>
            <person name="Han C."/>
            <person name="Tapia R."/>
            <person name="Land M."/>
            <person name="Hauser L."/>
            <person name="Kyrpides N."/>
            <person name="Ivanova N."/>
            <person name="Pagani I."/>
            <person name="Brau L."/>
            <person name="Yates R."/>
            <person name="O'Hara G."/>
            <person name="Rui T."/>
            <person name="Howieson J."/>
            <person name="Reeve W."/>
            <person name="Woyke T."/>
        </authorList>
    </citation>
    <scope>NUCLEOTIDE SEQUENCE [LARGE SCALE GENOMIC DNA]</scope>
    <source>
        <strain evidence="2">WSM2297</strain>
    </source>
</reference>
<name>J0WEP9_RHILT</name>